<protein>
    <submittedName>
        <fullName evidence="2">Uncharacterized protein</fullName>
    </submittedName>
</protein>
<reference evidence="2" key="1">
    <citation type="submission" date="2022-03" db="EMBL/GenBank/DDBJ databases">
        <title>Description of Abyssus ytuae gen. nov., sp. nov., a novel member of the family Flavobacteriaceae isolated from the sediment of Mariana Trench.</title>
        <authorList>
            <person name="Zhang J."/>
            <person name="Xu X."/>
        </authorList>
    </citation>
    <scope>NUCLEOTIDE SEQUENCE</scope>
    <source>
        <strain evidence="2">MT3330</strain>
    </source>
</reference>
<accession>A0A9E7CT34</accession>
<dbReference type="Proteomes" id="UP000831290">
    <property type="component" value="Chromosome"/>
</dbReference>
<dbReference type="RefSeq" id="WP_255842808.1">
    <property type="nucleotide sequence ID" value="NZ_CP094358.1"/>
</dbReference>
<keyword evidence="3" id="KW-1185">Reference proteome</keyword>
<organism evidence="2 3">
    <name type="scientific">Abyssalbus ytuae</name>
    <dbReference type="NCBI Taxonomy" id="2926907"/>
    <lineage>
        <taxon>Bacteria</taxon>
        <taxon>Pseudomonadati</taxon>
        <taxon>Bacteroidota</taxon>
        <taxon>Flavobacteriia</taxon>
        <taxon>Flavobacteriales</taxon>
        <taxon>Flavobacteriaceae</taxon>
        <taxon>Abyssalbus</taxon>
    </lineage>
</organism>
<proteinExistence type="predicted"/>
<evidence type="ECO:0000313" key="2">
    <source>
        <dbReference type="EMBL" id="UOB17381.1"/>
    </source>
</evidence>
<sequence>MIYLRHRGKVNAAQQEEYLNQLKEIIKGLKEEIKILREEIRILKEEIEKEKEEREKFLSKMNEVFEKIEHDLEKQKQEEESAVKKLKKAPGSTVSDNDSESDLTVSDNESEPEQNYWLGILNQLETRDPQESLLQTSLDKEKQDRLTSLLIKTLHSIGVPVEKTQQETNNLSSVEKQEPNPGKNGEVGKNGSEHPDPKTGKDLNRMKHTQGKRKDSSATHATKGSNDGKRPDINNNNSSRRPSLRKQQP</sequence>
<dbReference type="KEGG" id="fbm:MQE35_16790"/>
<feature type="compositionally biased region" description="Basic and acidic residues" evidence="1">
    <location>
        <begin position="191"/>
        <end position="205"/>
    </location>
</feature>
<name>A0A9E7CT34_9FLAO</name>
<dbReference type="EMBL" id="CP094358">
    <property type="protein sequence ID" value="UOB17381.1"/>
    <property type="molecule type" value="Genomic_DNA"/>
</dbReference>
<gene>
    <name evidence="2" type="ORF">MQE35_16790</name>
</gene>
<feature type="compositionally biased region" description="Basic and acidic residues" evidence="1">
    <location>
        <begin position="72"/>
        <end position="83"/>
    </location>
</feature>
<evidence type="ECO:0000256" key="1">
    <source>
        <dbReference type="SAM" id="MobiDB-lite"/>
    </source>
</evidence>
<evidence type="ECO:0000313" key="3">
    <source>
        <dbReference type="Proteomes" id="UP000831290"/>
    </source>
</evidence>
<feature type="compositionally biased region" description="Polar residues" evidence="1">
    <location>
        <begin position="92"/>
        <end position="107"/>
    </location>
</feature>
<dbReference type="AlphaFoldDB" id="A0A9E7CT34"/>
<feature type="region of interest" description="Disordered" evidence="1">
    <location>
        <begin position="72"/>
        <end position="113"/>
    </location>
</feature>
<feature type="region of interest" description="Disordered" evidence="1">
    <location>
        <begin position="161"/>
        <end position="249"/>
    </location>
</feature>